<proteinExistence type="predicted"/>
<organism evidence="2 3">
    <name type="scientific">Desmophyllum pertusum</name>
    <dbReference type="NCBI Taxonomy" id="174260"/>
    <lineage>
        <taxon>Eukaryota</taxon>
        <taxon>Metazoa</taxon>
        <taxon>Cnidaria</taxon>
        <taxon>Anthozoa</taxon>
        <taxon>Hexacorallia</taxon>
        <taxon>Scleractinia</taxon>
        <taxon>Caryophylliina</taxon>
        <taxon>Caryophylliidae</taxon>
        <taxon>Desmophyllum</taxon>
    </lineage>
</organism>
<protein>
    <recommendedName>
        <fullName evidence="1">Chitin-binding type-4 domain-containing protein</fullName>
    </recommendedName>
</protein>
<feature type="domain" description="Chitin-binding type-4" evidence="1">
    <location>
        <begin position="74"/>
        <end position="168"/>
    </location>
</feature>
<reference evidence="2" key="1">
    <citation type="submission" date="2023-01" db="EMBL/GenBank/DDBJ databases">
        <title>Genome assembly of the deep-sea coral Lophelia pertusa.</title>
        <authorList>
            <person name="Herrera S."/>
            <person name="Cordes E."/>
        </authorList>
    </citation>
    <scope>NUCLEOTIDE SEQUENCE</scope>
    <source>
        <strain evidence="2">USNM1676648</strain>
        <tissue evidence="2">Polyp</tissue>
    </source>
</reference>
<gene>
    <name evidence="2" type="ORF">OS493_012741</name>
</gene>
<comment type="caution">
    <text evidence="2">The sequence shown here is derived from an EMBL/GenBank/DDBJ whole genome shotgun (WGS) entry which is preliminary data.</text>
</comment>
<evidence type="ECO:0000313" key="3">
    <source>
        <dbReference type="Proteomes" id="UP001163046"/>
    </source>
</evidence>
<name>A0A9X0D063_9CNID</name>
<sequence length="174" mass="18962">MIALVLGHGYLIDPASRNAAWREGHGTPAQYTDNELNCGGFNTQWSTNNGKCGVCGDRYDDESPNYVHPGNWATGTITKTVGDIGTAPITQAKLQHVLQQPNGDTKWYINTQGDDLFTIELMLPTGLTCDHCVLQWWWNVGNNWGCDGPGDCGMGKGPQETFVNCADIKIVSSK</sequence>
<accession>A0A9X0D063</accession>
<dbReference type="Pfam" id="PF03067">
    <property type="entry name" value="LPMO_10"/>
    <property type="match status" value="1"/>
</dbReference>
<dbReference type="AlphaFoldDB" id="A0A9X0D063"/>
<evidence type="ECO:0000313" key="2">
    <source>
        <dbReference type="EMBL" id="KAJ7379979.1"/>
    </source>
</evidence>
<keyword evidence="3" id="KW-1185">Reference proteome</keyword>
<dbReference type="InterPro" id="IPR004302">
    <property type="entry name" value="Cellulose/chitin-bd_N"/>
</dbReference>
<dbReference type="EMBL" id="MU826355">
    <property type="protein sequence ID" value="KAJ7379979.1"/>
    <property type="molecule type" value="Genomic_DNA"/>
</dbReference>
<evidence type="ECO:0000259" key="1">
    <source>
        <dbReference type="Pfam" id="PF03067"/>
    </source>
</evidence>
<dbReference type="Proteomes" id="UP001163046">
    <property type="component" value="Unassembled WGS sequence"/>
</dbReference>
<dbReference type="OrthoDB" id="64893at2759"/>